<evidence type="ECO:0000256" key="2">
    <source>
        <dbReference type="ARBA" id="ARBA00022980"/>
    </source>
</evidence>
<keyword evidence="3 5" id="KW-0687">Ribonucleoprotein</keyword>
<dbReference type="InterPro" id="IPR014722">
    <property type="entry name" value="Rib_uL2_dom2"/>
</dbReference>
<dbReference type="Pfam" id="PF00467">
    <property type="entry name" value="KOW"/>
    <property type="match status" value="1"/>
</dbReference>
<dbReference type="InterPro" id="IPR005825">
    <property type="entry name" value="Ribosomal_uL24_CS"/>
</dbReference>
<comment type="function">
    <text evidence="5">One of the proteins that surrounds the polypeptide exit tunnel on the outside of the subunit.</text>
</comment>
<organism evidence="9">
    <name type="scientific">uncultured Sphingobacteriia bacterium</name>
    <dbReference type="NCBI Taxonomy" id="246143"/>
    <lineage>
        <taxon>Bacteria</taxon>
        <taxon>Pseudomonadati</taxon>
        <taxon>Bacteroidota</taxon>
        <taxon>Sphingobacteriia</taxon>
        <taxon>environmental samples</taxon>
    </lineage>
</organism>
<dbReference type="GO" id="GO:0003735">
    <property type="term" value="F:structural constituent of ribosome"/>
    <property type="evidence" value="ECO:0007669"/>
    <property type="project" value="InterPro"/>
</dbReference>
<evidence type="ECO:0000256" key="4">
    <source>
        <dbReference type="ARBA" id="ARBA00035206"/>
    </source>
</evidence>
<dbReference type="HAMAP" id="MF_01326_B">
    <property type="entry name" value="Ribosomal_uL24_B"/>
    <property type="match status" value="1"/>
</dbReference>
<dbReference type="InterPro" id="IPR008991">
    <property type="entry name" value="Translation_prot_SH3-like_sf"/>
</dbReference>
<evidence type="ECO:0000256" key="7">
    <source>
        <dbReference type="SAM" id="MobiDB-lite"/>
    </source>
</evidence>
<dbReference type="NCBIfam" id="TIGR01079">
    <property type="entry name" value="rplX_bact"/>
    <property type="match status" value="1"/>
</dbReference>
<gene>
    <name evidence="9" type="primary">rplN</name>
    <name evidence="5" type="synonym">rplX</name>
    <name evidence="9" type="ORF">S3_972_0025</name>
</gene>
<comment type="similarity">
    <text evidence="1 5 6">Belongs to the universal ribosomal protein uL24 family.</text>
</comment>
<dbReference type="EMBL" id="FQ032816">
    <property type="protein sequence ID" value="CBL87312.1"/>
    <property type="molecule type" value="Genomic_DNA"/>
</dbReference>
<sequence>MNRKFNKIPKLHVRKGDTVKVLSGNYKNKTGEIKKINLKEGTAIVDGVNMVTKHRKPDADNPNGSIVKLEAAIRVSKLQLVVNGEATRVGRKRNEEGKLQRYSKKTGDFIKN</sequence>
<dbReference type="CDD" id="cd06089">
    <property type="entry name" value="KOW_RPL26"/>
    <property type="match status" value="1"/>
</dbReference>
<dbReference type="GO" id="GO:0006412">
    <property type="term" value="P:translation"/>
    <property type="evidence" value="ECO:0007669"/>
    <property type="project" value="UniProtKB-UniRule"/>
</dbReference>
<dbReference type="InterPro" id="IPR003256">
    <property type="entry name" value="Ribosomal_uL24"/>
</dbReference>
<proteinExistence type="inferred from homology"/>
<dbReference type="SUPFAM" id="SSF50104">
    <property type="entry name" value="Translation proteins SH3-like domain"/>
    <property type="match status" value="1"/>
</dbReference>
<dbReference type="InterPro" id="IPR041988">
    <property type="entry name" value="Ribosomal_uL24_KOW"/>
</dbReference>
<dbReference type="PANTHER" id="PTHR12903">
    <property type="entry name" value="MITOCHONDRIAL RIBOSOMAL PROTEIN L24"/>
    <property type="match status" value="1"/>
</dbReference>
<evidence type="ECO:0000256" key="1">
    <source>
        <dbReference type="ARBA" id="ARBA00010618"/>
    </source>
</evidence>
<dbReference type="InterPro" id="IPR005824">
    <property type="entry name" value="KOW"/>
</dbReference>
<reference evidence="9" key="2">
    <citation type="journal article" date="2012" name="Environ. Microbiol.">
        <title>Genomic content of uncultured Bacteroidetes from contrasting oceanic provinces in the North Atlantic Ocean.</title>
        <authorList>
            <person name="Gomez-Pereira P.R."/>
            <person name="Schuler M."/>
            <person name="Fuchs B.M."/>
            <person name="Bennke C."/>
            <person name="Teeling H."/>
            <person name="Waldmann J."/>
            <person name="Richter M."/>
            <person name="Barbe V."/>
            <person name="Bataille E."/>
            <person name="Glockner F.O."/>
            <person name="Amann R."/>
        </authorList>
    </citation>
    <scope>NUCLEOTIDE SEQUENCE</scope>
</reference>
<feature type="domain" description="KOW" evidence="8">
    <location>
        <begin position="12"/>
        <end position="39"/>
    </location>
</feature>
<keyword evidence="2 5" id="KW-0689">Ribosomal protein</keyword>
<dbReference type="PROSITE" id="PS01108">
    <property type="entry name" value="RIBOSOMAL_L24"/>
    <property type="match status" value="1"/>
</dbReference>
<evidence type="ECO:0000313" key="9">
    <source>
        <dbReference type="EMBL" id="CBL87312.1"/>
    </source>
</evidence>
<dbReference type="Pfam" id="PF17136">
    <property type="entry name" value="ribosomal_L24"/>
    <property type="match status" value="1"/>
</dbReference>
<comment type="subunit">
    <text evidence="5">Part of the 50S ribosomal subunit.</text>
</comment>
<evidence type="ECO:0000256" key="6">
    <source>
        <dbReference type="RuleBase" id="RU003477"/>
    </source>
</evidence>
<dbReference type="SMART" id="SM00739">
    <property type="entry name" value="KOW"/>
    <property type="match status" value="1"/>
</dbReference>
<feature type="region of interest" description="Disordered" evidence="7">
    <location>
        <begin position="92"/>
        <end position="112"/>
    </location>
</feature>
<dbReference type="AlphaFoldDB" id="F4MME9"/>
<dbReference type="Gene3D" id="2.30.30.30">
    <property type="match status" value="1"/>
</dbReference>
<evidence type="ECO:0000256" key="5">
    <source>
        <dbReference type="HAMAP-Rule" id="MF_01326"/>
    </source>
</evidence>
<reference evidence="9" key="1">
    <citation type="submission" date="2010-05" db="EMBL/GenBank/DDBJ databases">
        <authorList>
            <person name="Genoscope - CEA"/>
        </authorList>
    </citation>
    <scope>NUCLEOTIDE SEQUENCE</scope>
</reference>
<name>F4MME9_9BACT</name>
<evidence type="ECO:0000259" key="8">
    <source>
        <dbReference type="SMART" id="SM00739"/>
    </source>
</evidence>
<comment type="function">
    <text evidence="5">One of two assembly initiator proteins, it binds directly to the 5'-end of the 23S rRNA, where it nucleates assembly of the 50S subunit.</text>
</comment>
<accession>F4MME9</accession>
<keyword evidence="5" id="KW-0694">RNA-binding</keyword>
<protein>
    <recommendedName>
        <fullName evidence="4 5">Large ribosomal subunit protein uL24</fullName>
    </recommendedName>
</protein>
<evidence type="ECO:0000256" key="3">
    <source>
        <dbReference type="ARBA" id="ARBA00023274"/>
    </source>
</evidence>
<dbReference type="GO" id="GO:0019843">
    <property type="term" value="F:rRNA binding"/>
    <property type="evidence" value="ECO:0007669"/>
    <property type="project" value="UniProtKB-UniRule"/>
</dbReference>
<keyword evidence="5" id="KW-0699">rRNA-binding</keyword>
<dbReference type="GO" id="GO:0005840">
    <property type="term" value="C:ribosome"/>
    <property type="evidence" value="ECO:0007669"/>
    <property type="project" value="UniProtKB-KW"/>
</dbReference>
<dbReference type="GO" id="GO:1990904">
    <property type="term" value="C:ribonucleoprotein complex"/>
    <property type="evidence" value="ECO:0007669"/>
    <property type="project" value="UniProtKB-KW"/>
</dbReference>
<dbReference type="InterPro" id="IPR057264">
    <property type="entry name" value="Ribosomal_uL24_C"/>
</dbReference>